<dbReference type="PANTHER" id="PTHR37423:SF1">
    <property type="entry name" value="OUTER MEMBRANE PROTEIN ASSEMBLY FACTOR BAMD"/>
    <property type="match status" value="1"/>
</dbReference>
<comment type="subunit">
    <text evidence="6">Part of the Bam complex.</text>
</comment>
<keyword evidence="1 6" id="KW-0732">Signal</keyword>
<gene>
    <name evidence="6" type="primary">bamD</name>
    <name evidence="9" type="ORF">SMCB_1411</name>
</gene>
<evidence type="ECO:0000256" key="1">
    <source>
        <dbReference type="ARBA" id="ARBA00022729"/>
    </source>
</evidence>
<proteinExistence type="inferred from homology"/>
<dbReference type="SUPFAM" id="SSF48452">
    <property type="entry name" value="TPR-like"/>
    <property type="match status" value="1"/>
</dbReference>
<evidence type="ECO:0000259" key="8">
    <source>
        <dbReference type="Pfam" id="PF13525"/>
    </source>
</evidence>
<evidence type="ECO:0000256" key="3">
    <source>
        <dbReference type="ARBA" id="ARBA00023139"/>
    </source>
</evidence>
<dbReference type="PANTHER" id="PTHR37423">
    <property type="entry name" value="SOLUBLE LYTIC MUREIN TRANSGLYCOSYLASE-RELATED"/>
    <property type="match status" value="1"/>
</dbReference>
<dbReference type="CDD" id="cd15830">
    <property type="entry name" value="BamD"/>
    <property type="match status" value="1"/>
</dbReference>
<evidence type="ECO:0000256" key="5">
    <source>
        <dbReference type="ARBA" id="ARBA00023288"/>
    </source>
</evidence>
<evidence type="ECO:0000256" key="7">
    <source>
        <dbReference type="SAM" id="SignalP"/>
    </source>
</evidence>
<keyword evidence="2 6" id="KW-0472">Membrane</keyword>
<evidence type="ECO:0000313" key="9">
    <source>
        <dbReference type="EMBL" id="BAO83639.1"/>
    </source>
</evidence>
<keyword evidence="3 6" id="KW-0564">Palmitate</keyword>
<accession>A0A060NXL3</accession>
<dbReference type="GO" id="GO:0051205">
    <property type="term" value="P:protein insertion into membrane"/>
    <property type="evidence" value="ECO:0007669"/>
    <property type="project" value="UniProtKB-UniRule"/>
</dbReference>
<dbReference type="STRING" id="1458426.SMCB_1411"/>
<evidence type="ECO:0000256" key="6">
    <source>
        <dbReference type="HAMAP-Rule" id="MF_00922"/>
    </source>
</evidence>
<dbReference type="HAMAP" id="MF_00922">
    <property type="entry name" value="OM_assembly_BamD"/>
    <property type="match status" value="1"/>
</dbReference>
<dbReference type="GO" id="GO:1990063">
    <property type="term" value="C:Bam protein complex"/>
    <property type="evidence" value="ECO:0007669"/>
    <property type="project" value="TreeGrafter"/>
</dbReference>
<dbReference type="AlphaFoldDB" id="A0A060NXL3"/>
<dbReference type="PROSITE" id="PS51257">
    <property type="entry name" value="PROKAR_LIPOPROTEIN"/>
    <property type="match status" value="1"/>
</dbReference>
<keyword evidence="10" id="KW-1185">Reference proteome</keyword>
<sequence length="279" mass="30787">MFSSRLSAFAPARFRAGRSLAALAVAVTLLSACASGPTADPTADWSPNRLHAEAMAERDRGNFERAITLFERLEGRAAGTILAQQAQLEKAFAHYRAGEQAQAIATLDRFMRLHPASPALDYALYLKGLVNFQDNLGFLGALASVDLSERDQRAARQSFEAFRELVDRFPESRYTPDAQLRLAHIVNSLAQAEVNVARFYLSRGAYVAAINRAQVALTDFQGVPAAEEALFIKYRAYQALGMNDLAADARRVLTLNFPQSAFLGLGQAPERAASWWRFW</sequence>
<organism evidence="9 10">
    <name type="scientific">Serpentinimonas maccroryi</name>
    <dbReference type="NCBI Taxonomy" id="1458426"/>
    <lineage>
        <taxon>Bacteria</taxon>
        <taxon>Pseudomonadati</taxon>
        <taxon>Pseudomonadota</taxon>
        <taxon>Betaproteobacteria</taxon>
        <taxon>Burkholderiales</taxon>
        <taxon>Comamonadaceae</taxon>
        <taxon>Serpentinimonas</taxon>
    </lineage>
</organism>
<feature type="chain" id="PRO_5008980293" description="Outer membrane protein assembly factor BamD" evidence="7">
    <location>
        <begin position="22"/>
        <end position="279"/>
    </location>
</feature>
<evidence type="ECO:0000313" key="10">
    <source>
        <dbReference type="Proteomes" id="UP000066014"/>
    </source>
</evidence>
<name>A0A060NXL3_9BURK</name>
<feature type="domain" description="Outer membrane lipoprotein BamD-like" evidence="8">
    <location>
        <begin position="46"/>
        <end position="249"/>
    </location>
</feature>
<comment type="subcellular location">
    <subcellularLocation>
        <location evidence="6">Cell outer membrane</location>
        <topology evidence="6">Lipid-anchor</topology>
    </subcellularLocation>
</comment>
<dbReference type="OrthoDB" id="9779191at2"/>
<dbReference type="NCBIfam" id="TIGR03302">
    <property type="entry name" value="OM_YfiO"/>
    <property type="match status" value="1"/>
</dbReference>
<reference evidence="9 10" key="1">
    <citation type="journal article" date="2014" name="Nat. Commun.">
        <title>Physiological and genomic features of highly alkaliphilic hydrogen-utilizing Betaproteobacteria from a continental serpentinizing site.</title>
        <authorList>
            <person name="Suzuki S."/>
            <person name="Kuenen J.G."/>
            <person name="Schipper K."/>
            <person name="van der Velde S."/>
            <person name="Ishii S."/>
            <person name="Wu A."/>
            <person name="Sorokin D.Y."/>
            <person name="Tenney A."/>
            <person name="Meng X.Y."/>
            <person name="Morrill P.L."/>
            <person name="Kamagata Y."/>
            <person name="Muyzer G."/>
            <person name="Nealson K.H."/>
        </authorList>
    </citation>
    <scope>NUCLEOTIDE SEQUENCE [LARGE SCALE GENOMIC DNA]</scope>
    <source>
        <strain evidence="9 10">B1</strain>
    </source>
</reference>
<dbReference type="KEGG" id="cbab:SMCB_1411"/>
<evidence type="ECO:0000256" key="2">
    <source>
        <dbReference type="ARBA" id="ARBA00023136"/>
    </source>
</evidence>
<feature type="signal peptide" evidence="7">
    <location>
        <begin position="1"/>
        <end position="21"/>
    </location>
</feature>
<dbReference type="Gene3D" id="1.25.40.10">
    <property type="entry name" value="Tetratricopeptide repeat domain"/>
    <property type="match status" value="1"/>
</dbReference>
<dbReference type="InterPro" id="IPR039565">
    <property type="entry name" value="BamD-like"/>
</dbReference>
<dbReference type="Proteomes" id="UP000066014">
    <property type="component" value="Chromosome"/>
</dbReference>
<protein>
    <recommendedName>
        <fullName evidence="6">Outer membrane protein assembly factor BamD</fullName>
    </recommendedName>
</protein>
<dbReference type="InterPro" id="IPR011990">
    <property type="entry name" value="TPR-like_helical_dom_sf"/>
</dbReference>
<comment type="function">
    <text evidence="6">Part of the outer membrane protein assembly complex, which is involved in assembly and insertion of beta-barrel proteins into the outer membrane.</text>
</comment>
<keyword evidence="5 6" id="KW-0449">Lipoprotein</keyword>
<dbReference type="EMBL" id="AP014569">
    <property type="protein sequence ID" value="BAO83639.1"/>
    <property type="molecule type" value="Genomic_DNA"/>
</dbReference>
<evidence type="ECO:0000256" key="4">
    <source>
        <dbReference type="ARBA" id="ARBA00023237"/>
    </source>
</evidence>
<dbReference type="InterPro" id="IPR017689">
    <property type="entry name" value="BamD"/>
</dbReference>
<dbReference type="HOGENOM" id="CLU_065982_0_1_4"/>
<keyword evidence="4 6" id="KW-0998">Cell outer membrane</keyword>
<dbReference type="GO" id="GO:0043165">
    <property type="term" value="P:Gram-negative-bacterium-type cell outer membrane assembly"/>
    <property type="evidence" value="ECO:0007669"/>
    <property type="project" value="UniProtKB-UniRule"/>
</dbReference>
<dbReference type="Pfam" id="PF13525">
    <property type="entry name" value="YfiO"/>
    <property type="match status" value="1"/>
</dbReference>
<dbReference type="RefSeq" id="WP_045537797.1">
    <property type="nucleotide sequence ID" value="NZ_AP014569.1"/>
</dbReference>
<comment type="similarity">
    <text evidence="6">Belongs to the BamD family.</text>
</comment>